<name>A0ABU7HWX2_9PSED</name>
<protein>
    <submittedName>
        <fullName evidence="2">DUF2599 domain-containing protein</fullName>
    </submittedName>
</protein>
<dbReference type="Pfam" id="PF10783">
    <property type="entry name" value="DUF2599"/>
    <property type="match status" value="1"/>
</dbReference>
<reference evidence="2 3" key="1">
    <citation type="submission" date="2024-01" db="EMBL/GenBank/DDBJ databases">
        <title>Unpublished Manusciprt.</title>
        <authorList>
            <person name="Duman M."/>
            <person name="Valdes E.G."/>
            <person name="Ajmi N."/>
            <person name="Altun S."/>
            <person name="Saticioglu I.B."/>
        </authorList>
    </citation>
    <scope>NUCLEOTIDE SEQUENCE [LARGE SCALE GENOMIC DNA]</scope>
    <source>
        <strain evidence="2 3">148P</strain>
    </source>
</reference>
<dbReference type="EMBL" id="JAZDQJ010000032">
    <property type="protein sequence ID" value="MEE1936049.1"/>
    <property type="molecule type" value="Genomic_DNA"/>
</dbReference>
<dbReference type="Proteomes" id="UP001335100">
    <property type="component" value="Unassembled WGS sequence"/>
</dbReference>
<organism evidence="2 3">
    <name type="scientific">Pseudomonas ulcerans</name>
    <dbReference type="NCBI Taxonomy" id="3115852"/>
    <lineage>
        <taxon>Bacteria</taxon>
        <taxon>Pseudomonadati</taxon>
        <taxon>Pseudomonadota</taxon>
        <taxon>Gammaproteobacteria</taxon>
        <taxon>Pseudomonadales</taxon>
        <taxon>Pseudomonadaceae</taxon>
        <taxon>Pseudomonas</taxon>
    </lineage>
</organism>
<evidence type="ECO:0000313" key="3">
    <source>
        <dbReference type="Proteomes" id="UP001335100"/>
    </source>
</evidence>
<accession>A0ABU7HWX2</accession>
<feature type="signal peptide" evidence="1">
    <location>
        <begin position="1"/>
        <end position="24"/>
    </location>
</feature>
<dbReference type="InterPro" id="IPR019719">
    <property type="entry name" value="DUF2599"/>
</dbReference>
<keyword evidence="3" id="KW-1185">Reference proteome</keyword>
<evidence type="ECO:0000313" key="2">
    <source>
        <dbReference type="EMBL" id="MEE1936049.1"/>
    </source>
</evidence>
<keyword evidence="1" id="KW-0732">Signal</keyword>
<proteinExistence type="predicted"/>
<feature type="chain" id="PRO_5047495866" evidence="1">
    <location>
        <begin position="25"/>
        <end position="431"/>
    </location>
</feature>
<sequence length="431" mass="48040">MTRRDRLVPLLLLPLVMQPTFAQAEDCAATLAVFQQLYNNTAMECPGGDPGSDCSGIWMRGTTRPERNNPPGKAGDFYVWNPSPTAQAKGTTAASYMRQDINYASPGVLTKDGYLLYPVDLTPAGEAKSHIACISALDNWSDYRADRGCGDNSNTQEVEKSCQEEGINGSNWKVTQFDPWPTNSATQGRLRNESQCVFNMRGNDRTQAFKDFVASRRSIEGTVTAFETQTEFRFYHPKEPNTQPVMAFFCNQKHKPQSCDDALKNQAEYRTVTGKHRPVIEIDFPDHPGEKATFACNAASDNALPAGGFGPGGSSQCSQYVESVKWINRYDPGFKKDIWSVQTVPTACGRKIGEDQTDAMMAELKRKALAQPNGAQYWGDRDSSLRRQLTCHMTLVDNGVAVRDKAEYNLEPIRSWVTHEESLKQKCNNPW</sequence>
<comment type="caution">
    <text evidence="2">The sequence shown here is derived from an EMBL/GenBank/DDBJ whole genome shotgun (WGS) entry which is preliminary data.</text>
</comment>
<dbReference type="RefSeq" id="WP_330076743.1">
    <property type="nucleotide sequence ID" value="NZ_JAZDQJ010000032.1"/>
</dbReference>
<gene>
    <name evidence="2" type="ORF">V0R50_22720</name>
</gene>
<evidence type="ECO:0000256" key="1">
    <source>
        <dbReference type="SAM" id="SignalP"/>
    </source>
</evidence>